<evidence type="ECO:0000259" key="9">
    <source>
        <dbReference type="Pfam" id="PF11356"/>
    </source>
</evidence>
<evidence type="ECO:0000256" key="5">
    <source>
        <dbReference type="ARBA" id="ARBA00022692"/>
    </source>
</evidence>
<evidence type="ECO:0000256" key="6">
    <source>
        <dbReference type="ARBA" id="ARBA00022927"/>
    </source>
</evidence>
<keyword evidence="11" id="KW-1185">Reference proteome</keyword>
<feature type="domain" description="Type II secretion system protein GspC N-terminal" evidence="9">
    <location>
        <begin position="73"/>
        <end position="132"/>
    </location>
</feature>
<organism evidence="10 11">
    <name type="scientific">Pseudomonas asplenii</name>
    <dbReference type="NCBI Taxonomy" id="53407"/>
    <lineage>
        <taxon>Bacteria</taxon>
        <taxon>Pseudomonadati</taxon>
        <taxon>Pseudomonadota</taxon>
        <taxon>Gammaproteobacteria</taxon>
        <taxon>Pseudomonadales</taxon>
        <taxon>Pseudomonadaceae</taxon>
        <taxon>Pseudomonas</taxon>
    </lineage>
</organism>
<accession>A0A1H1QSP7</accession>
<dbReference type="Gene3D" id="2.30.30.830">
    <property type="match status" value="1"/>
</dbReference>
<dbReference type="EMBL" id="LT629777">
    <property type="protein sequence ID" value="SDS26522.1"/>
    <property type="molecule type" value="Genomic_DNA"/>
</dbReference>
<evidence type="ECO:0000256" key="1">
    <source>
        <dbReference type="ARBA" id="ARBA00004533"/>
    </source>
</evidence>
<dbReference type="Proteomes" id="UP000199524">
    <property type="component" value="Chromosome I"/>
</dbReference>
<keyword evidence="4" id="KW-0997">Cell inner membrane</keyword>
<keyword evidence="2" id="KW-0813">Transport</keyword>
<keyword evidence="8" id="KW-0472">Membrane</keyword>
<gene>
    <name evidence="10" type="ORF">SAMN05216598_1041</name>
</gene>
<sequence length="169" mass="17721">MRFLLRALLCLLPLVHGACLAWDEWVFRRDLPVAPVAVTTGATVAPPLPLNHGAVATVLGLQGHGVPARSSEPLQLRASFVASSGASRALLAGAQGQRIYRVGDSLPGGSVLRRVEAGRVVLWRNGREESLGLEPPGRRSLSVHPGAVPVAVPATSYLRPVTPAIGVKP</sequence>
<dbReference type="Pfam" id="PF11356">
    <property type="entry name" value="T2SSC"/>
    <property type="match status" value="1"/>
</dbReference>
<evidence type="ECO:0000313" key="10">
    <source>
        <dbReference type="EMBL" id="SDS26522.1"/>
    </source>
</evidence>
<dbReference type="AlphaFoldDB" id="A0A1H1QSP7"/>
<evidence type="ECO:0000256" key="4">
    <source>
        <dbReference type="ARBA" id="ARBA00022519"/>
    </source>
</evidence>
<comment type="subcellular location">
    <subcellularLocation>
        <location evidence="1">Cell inner membrane</location>
    </subcellularLocation>
</comment>
<dbReference type="InterPro" id="IPR024961">
    <property type="entry name" value="T2SS_GspC_N"/>
</dbReference>
<evidence type="ECO:0000256" key="8">
    <source>
        <dbReference type="ARBA" id="ARBA00023136"/>
    </source>
</evidence>
<keyword evidence="6" id="KW-0653">Protein transport</keyword>
<evidence type="ECO:0000313" key="11">
    <source>
        <dbReference type="Proteomes" id="UP000199524"/>
    </source>
</evidence>
<evidence type="ECO:0000256" key="2">
    <source>
        <dbReference type="ARBA" id="ARBA00022448"/>
    </source>
</evidence>
<dbReference type="GO" id="GO:0015031">
    <property type="term" value="P:protein transport"/>
    <property type="evidence" value="ECO:0007669"/>
    <property type="project" value="UniProtKB-KW"/>
</dbReference>
<keyword evidence="7" id="KW-1133">Transmembrane helix</keyword>
<proteinExistence type="predicted"/>
<keyword evidence="3" id="KW-1003">Cell membrane</keyword>
<dbReference type="GO" id="GO:0005886">
    <property type="term" value="C:plasma membrane"/>
    <property type="evidence" value="ECO:0007669"/>
    <property type="project" value="UniProtKB-SubCell"/>
</dbReference>
<evidence type="ECO:0000256" key="3">
    <source>
        <dbReference type="ARBA" id="ARBA00022475"/>
    </source>
</evidence>
<reference evidence="11" key="1">
    <citation type="submission" date="2016-10" db="EMBL/GenBank/DDBJ databases">
        <authorList>
            <person name="Varghese N."/>
            <person name="Submissions S."/>
        </authorList>
    </citation>
    <scope>NUCLEOTIDE SEQUENCE [LARGE SCALE GENOMIC DNA]</scope>
    <source>
        <strain evidence="11">ATCC 23835</strain>
    </source>
</reference>
<evidence type="ECO:0000256" key="7">
    <source>
        <dbReference type="ARBA" id="ARBA00022989"/>
    </source>
</evidence>
<protein>
    <submittedName>
        <fullName evidence="10">Type IV pilus biogenesis</fullName>
    </submittedName>
</protein>
<keyword evidence="5" id="KW-0812">Transmembrane</keyword>
<name>A0A1H1QSP7_9PSED</name>